<dbReference type="Proteomes" id="UP001243989">
    <property type="component" value="Unassembled WGS sequence"/>
</dbReference>
<proteinExistence type="predicted"/>
<dbReference type="AlphaFoldDB" id="A0AAI9ZY65"/>
<gene>
    <name evidence="2" type="ORF">BDP81DRAFT_162976</name>
</gene>
<protein>
    <submittedName>
        <fullName evidence="2">Uncharacterized protein</fullName>
    </submittedName>
</protein>
<evidence type="ECO:0000256" key="1">
    <source>
        <dbReference type="SAM" id="MobiDB-lite"/>
    </source>
</evidence>
<feature type="region of interest" description="Disordered" evidence="1">
    <location>
        <begin position="24"/>
        <end position="46"/>
    </location>
</feature>
<dbReference type="GeneID" id="85466923"/>
<dbReference type="RefSeq" id="XP_060449021.1">
    <property type="nucleotide sequence ID" value="XM_060582061.1"/>
</dbReference>
<dbReference type="EMBL" id="JAHMHQ010000004">
    <property type="protein sequence ID" value="KAK1640414.1"/>
    <property type="molecule type" value="Genomic_DNA"/>
</dbReference>
<sequence length="197" mass="22089">MLRRSTHHTSLIVLCTQPRRSVALSKDPARIEEEAQPASKRQTSSPLYANISLLKPAHSVEVPKPNLDISSNHMEQRRAVGASDWRTPLCYPSAASSSWRRSKKSLTTSSILHNHVRSINRAETGRLQPALQSSPLETRKTHLDPAQIVGQARQEMQLPWFQQGVRCIPEGQVDIFTRPPLTALLLPPPCVSEHRFT</sequence>
<keyword evidence="3" id="KW-1185">Reference proteome</keyword>
<name>A0AAI9ZY65_9PEZI</name>
<organism evidence="2 3">
    <name type="scientific">Colletotrichum phormii</name>
    <dbReference type="NCBI Taxonomy" id="359342"/>
    <lineage>
        <taxon>Eukaryota</taxon>
        <taxon>Fungi</taxon>
        <taxon>Dikarya</taxon>
        <taxon>Ascomycota</taxon>
        <taxon>Pezizomycotina</taxon>
        <taxon>Sordariomycetes</taxon>
        <taxon>Hypocreomycetidae</taxon>
        <taxon>Glomerellales</taxon>
        <taxon>Glomerellaceae</taxon>
        <taxon>Colletotrichum</taxon>
        <taxon>Colletotrichum acutatum species complex</taxon>
    </lineage>
</organism>
<comment type="caution">
    <text evidence="2">The sequence shown here is derived from an EMBL/GenBank/DDBJ whole genome shotgun (WGS) entry which is preliminary data.</text>
</comment>
<accession>A0AAI9ZY65</accession>
<evidence type="ECO:0000313" key="3">
    <source>
        <dbReference type="Proteomes" id="UP001243989"/>
    </source>
</evidence>
<reference evidence="2" key="1">
    <citation type="submission" date="2021-06" db="EMBL/GenBank/DDBJ databases">
        <title>Comparative genomics, transcriptomics and evolutionary studies reveal genomic signatures of adaptation to plant cell wall in hemibiotrophic fungi.</title>
        <authorList>
            <consortium name="DOE Joint Genome Institute"/>
            <person name="Baroncelli R."/>
            <person name="Diaz J.F."/>
            <person name="Benocci T."/>
            <person name="Peng M."/>
            <person name="Battaglia E."/>
            <person name="Haridas S."/>
            <person name="Andreopoulos W."/>
            <person name="Labutti K."/>
            <person name="Pangilinan J."/>
            <person name="Floch G.L."/>
            <person name="Makela M.R."/>
            <person name="Henrissat B."/>
            <person name="Grigoriev I.V."/>
            <person name="Crouch J.A."/>
            <person name="De Vries R.P."/>
            <person name="Sukno S.A."/>
            <person name="Thon M.R."/>
        </authorList>
    </citation>
    <scope>NUCLEOTIDE SEQUENCE</scope>
    <source>
        <strain evidence="2">CBS 102054</strain>
    </source>
</reference>
<evidence type="ECO:0000313" key="2">
    <source>
        <dbReference type="EMBL" id="KAK1640414.1"/>
    </source>
</evidence>